<evidence type="ECO:0000313" key="3">
    <source>
        <dbReference type="EMBL" id="KDQ20217.1"/>
    </source>
</evidence>
<protein>
    <submittedName>
        <fullName evidence="3">Uncharacterized protein</fullName>
    </submittedName>
</protein>
<accession>A0A067N7W1</accession>
<feature type="transmembrane region" description="Helical" evidence="2">
    <location>
        <begin position="614"/>
        <end position="637"/>
    </location>
</feature>
<evidence type="ECO:0000313" key="4">
    <source>
        <dbReference type="Proteomes" id="UP000027195"/>
    </source>
</evidence>
<feature type="compositionally biased region" description="Polar residues" evidence="1">
    <location>
        <begin position="43"/>
        <end position="55"/>
    </location>
</feature>
<dbReference type="OrthoDB" id="3357029at2759"/>
<feature type="transmembrane region" description="Helical" evidence="2">
    <location>
        <begin position="98"/>
        <end position="121"/>
    </location>
</feature>
<name>A0A067N7W1_BOTB1</name>
<feature type="region of interest" description="Disordered" evidence="1">
    <location>
        <begin position="1"/>
        <end position="55"/>
    </location>
</feature>
<evidence type="ECO:0000256" key="1">
    <source>
        <dbReference type="SAM" id="MobiDB-lite"/>
    </source>
</evidence>
<keyword evidence="4" id="KW-1185">Reference proteome</keyword>
<dbReference type="HOGENOM" id="CLU_014701_0_0_1"/>
<keyword evidence="2" id="KW-1133">Transmembrane helix</keyword>
<dbReference type="Proteomes" id="UP000027195">
    <property type="component" value="Unassembled WGS sequence"/>
</dbReference>
<feature type="compositionally biased region" description="Polar residues" evidence="1">
    <location>
        <begin position="14"/>
        <end position="23"/>
    </location>
</feature>
<evidence type="ECO:0000256" key="2">
    <source>
        <dbReference type="SAM" id="Phobius"/>
    </source>
</evidence>
<dbReference type="EMBL" id="KL198018">
    <property type="protein sequence ID" value="KDQ20217.1"/>
    <property type="molecule type" value="Genomic_DNA"/>
</dbReference>
<reference evidence="4" key="1">
    <citation type="journal article" date="2014" name="Proc. Natl. Acad. Sci. U.S.A.">
        <title>Extensive sampling of basidiomycete genomes demonstrates inadequacy of the white-rot/brown-rot paradigm for wood decay fungi.</title>
        <authorList>
            <person name="Riley R."/>
            <person name="Salamov A.A."/>
            <person name="Brown D.W."/>
            <person name="Nagy L.G."/>
            <person name="Floudas D."/>
            <person name="Held B.W."/>
            <person name="Levasseur A."/>
            <person name="Lombard V."/>
            <person name="Morin E."/>
            <person name="Otillar R."/>
            <person name="Lindquist E.A."/>
            <person name="Sun H."/>
            <person name="LaButti K.M."/>
            <person name="Schmutz J."/>
            <person name="Jabbour D."/>
            <person name="Luo H."/>
            <person name="Baker S.E."/>
            <person name="Pisabarro A.G."/>
            <person name="Walton J.D."/>
            <person name="Blanchette R.A."/>
            <person name="Henrissat B."/>
            <person name="Martin F."/>
            <person name="Cullen D."/>
            <person name="Hibbett D.S."/>
            <person name="Grigoriev I.V."/>
        </authorList>
    </citation>
    <scope>NUCLEOTIDE SEQUENCE [LARGE SCALE GENOMIC DNA]</scope>
    <source>
        <strain evidence="4">FD-172 SS1</strain>
    </source>
</reference>
<organism evidence="3 4">
    <name type="scientific">Botryobasidium botryosum (strain FD-172 SS1)</name>
    <dbReference type="NCBI Taxonomy" id="930990"/>
    <lineage>
        <taxon>Eukaryota</taxon>
        <taxon>Fungi</taxon>
        <taxon>Dikarya</taxon>
        <taxon>Basidiomycota</taxon>
        <taxon>Agaricomycotina</taxon>
        <taxon>Agaricomycetes</taxon>
        <taxon>Cantharellales</taxon>
        <taxon>Botryobasidiaceae</taxon>
        <taxon>Botryobasidium</taxon>
    </lineage>
</organism>
<dbReference type="AlphaFoldDB" id="A0A067N7W1"/>
<keyword evidence="2" id="KW-0472">Membrane</keyword>
<keyword evidence="2" id="KW-0812">Transmembrane</keyword>
<dbReference type="InParanoid" id="A0A067N7W1"/>
<gene>
    <name evidence="3" type="ORF">BOTBODRAFT_62541</name>
</gene>
<sequence length="756" mass="81602">MGPCRGGEGHPLSNPMSSLQPTRGAQIDVHSDTVDQDSESLESETQTLLASRSSSHRSTLVEGEVSRCSFDLKAPPSPSAPETLVVLEDKKRLGFRGFFPTLVVIAMTAGLGTFLIGWLIVHQVPGRSILKDGAFLVYEGVEEKNGVRTASLWGLAISSLVSKIAGMSGSFIMTLYGLRAAAQWLAAERADSEGSESSSASTASTHATPTPLQYGLLTRLISSSGFMSLYETTRYMWRSPKVRSPAPKFFIQTFIVAIFVHSIMYSLTAADLWLHYAAGALLLPVEIPTTVDYSVEFNQTWCDTWPRTNFTSACLSAVDNWGTDPLRHTGYDTVANASDPSGLRVITLKDAGDAAVIVPAYSDPSVSFTARTTGIRASCMRHNASCESCQIGTSTFGCDCHTDGYPLPYYGANAPNATYLPENYVLGLWGNGSVVGGLTQPWERVTNGSAPHNPSTILAQLYWVSPRAMIDPDGGTFSSYASFLASCSLEIFNGTLKYTRSPLTSTLPPASANVAPAEGSYELLSPTVVPSSQEYFGVLWGASMRQLITSRLAVNMEVKALTNDSYGDSTVALFNQELARLMLGFNAGLFQRAPATNATRLNPILVGRYPLPALLAYVGILYIYAALAFFVFATSAFSSSYAIQVPASLSQKQKPVLLSSLELVEAWLTNPLTLVSALFPSQEQHHPNYKKMFSAAGTMESLNMFVDTPNTEKVLLGLGPPGSNNPRYGVWQRKSFLGAMRASGVSSRSEHQEYVD</sequence>
<dbReference type="STRING" id="930990.A0A067N7W1"/>
<proteinExistence type="predicted"/>